<evidence type="ECO:0000313" key="3">
    <source>
        <dbReference type="EMBL" id="SCB84257.1"/>
    </source>
</evidence>
<dbReference type="OrthoDB" id="2988195at2"/>
<feature type="transmembrane region" description="Helical" evidence="1">
    <location>
        <begin position="225"/>
        <end position="245"/>
    </location>
</feature>
<dbReference type="Pfam" id="PF09577">
    <property type="entry name" value="Spore_YpjB"/>
    <property type="match status" value="1"/>
</dbReference>
<keyword evidence="1" id="KW-0812">Transmembrane</keyword>
<organism evidence="3 4">
    <name type="scientific">[Bacillus] enclensis</name>
    <dbReference type="NCBI Taxonomy" id="1402860"/>
    <lineage>
        <taxon>Bacteria</taxon>
        <taxon>Bacillati</taxon>
        <taxon>Bacillota</taxon>
        <taxon>Bacilli</taxon>
        <taxon>Bacillales</taxon>
        <taxon>Bacillaceae</taxon>
        <taxon>Rossellomorea</taxon>
    </lineage>
</organism>
<feature type="signal peptide" evidence="2">
    <location>
        <begin position="1"/>
        <end position="22"/>
    </location>
</feature>
<sequence>MKYMKAIFIIFLFFSIPQPSLADHAPSPVNELDDIADQALQLTKAGKYEEAKHLLNYFSEEFAAASMHQSFSMDELRILTISHNLALEAINQADAGIEQKVNAVTKFRLVMDALSSHYQPLWVEMEDPIMEAFKGVKTAAENGNSEQYHSELNMFLAKYNIIQPSIKLDIPVEQAQALDARITYIDQYRQKILESTEATAELTNLQTDLEHLFENKKEDEADPSLWWVIISTGSIIVSTLSYVGWRKYKGQRESRESERQKN</sequence>
<keyword evidence="1" id="KW-0472">Membrane</keyword>
<accession>A0A1C3ZP73</accession>
<dbReference type="RefSeq" id="WP_098151202.1">
    <property type="nucleotide sequence ID" value="NZ_FMAU01000001.1"/>
</dbReference>
<reference evidence="4" key="1">
    <citation type="submission" date="2016-08" db="EMBL/GenBank/DDBJ databases">
        <authorList>
            <person name="Varghese N."/>
            <person name="Submissions Spin"/>
        </authorList>
    </citation>
    <scope>NUCLEOTIDE SEQUENCE [LARGE SCALE GENOMIC DNA]</scope>
    <source>
        <strain evidence="4">SGD-1123</strain>
    </source>
</reference>
<dbReference type="AlphaFoldDB" id="A0A1C3ZP73"/>
<keyword evidence="1" id="KW-1133">Transmembrane helix</keyword>
<protein>
    <submittedName>
        <fullName evidence="3">Sporulation protein YpjB</fullName>
    </submittedName>
</protein>
<evidence type="ECO:0000313" key="4">
    <source>
        <dbReference type="Proteomes" id="UP000181997"/>
    </source>
</evidence>
<dbReference type="Proteomes" id="UP000181997">
    <property type="component" value="Unassembled WGS sequence"/>
</dbReference>
<keyword evidence="4" id="KW-1185">Reference proteome</keyword>
<gene>
    <name evidence="3" type="ORF">GA0061094_0877</name>
</gene>
<proteinExistence type="predicted"/>
<evidence type="ECO:0000256" key="2">
    <source>
        <dbReference type="SAM" id="SignalP"/>
    </source>
</evidence>
<evidence type="ECO:0000256" key="1">
    <source>
        <dbReference type="SAM" id="Phobius"/>
    </source>
</evidence>
<dbReference type="NCBIfam" id="TIGR02878">
    <property type="entry name" value="spore_ypjB"/>
    <property type="match status" value="1"/>
</dbReference>
<keyword evidence="2" id="KW-0732">Signal</keyword>
<dbReference type="EMBL" id="FMAU01000001">
    <property type="protein sequence ID" value="SCB84257.1"/>
    <property type="molecule type" value="Genomic_DNA"/>
</dbReference>
<name>A0A1C3ZP73_9BACI</name>
<feature type="chain" id="PRO_5008688178" evidence="2">
    <location>
        <begin position="23"/>
        <end position="262"/>
    </location>
</feature>
<dbReference type="InterPro" id="IPR014231">
    <property type="entry name" value="Spore_YpjB"/>
</dbReference>